<evidence type="ECO:0000313" key="3">
    <source>
        <dbReference type="Proteomes" id="UP000276215"/>
    </source>
</evidence>
<dbReference type="EMBL" id="ML120392">
    <property type="protein sequence ID" value="RPA98912.1"/>
    <property type="molecule type" value="Genomic_DNA"/>
</dbReference>
<organism evidence="2 3">
    <name type="scientific">Choiromyces venosus 120613-1</name>
    <dbReference type="NCBI Taxonomy" id="1336337"/>
    <lineage>
        <taxon>Eukaryota</taxon>
        <taxon>Fungi</taxon>
        <taxon>Dikarya</taxon>
        <taxon>Ascomycota</taxon>
        <taxon>Pezizomycotina</taxon>
        <taxon>Pezizomycetes</taxon>
        <taxon>Pezizales</taxon>
        <taxon>Tuberaceae</taxon>
        <taxon>Choiromyces</taxon>
    </lineage>
</organism>
<feature type="compositionally biased region" description="Basic and acidic residues" evidence="1">
    <location>
        <begin position="74"/>
        <end position="84"/>
    </location>
</feature>
<dbReference type="AlphaFoldDB" id="A0A3N4JKW9"/>
<evidence type="ECO:0000256" key="1">
    <source>
        <dbReference type="SAM" id="MobiDB-lite"/>
    </source>
</evidence>
<reference evidence="2 3" key="1">
    <citation type="journal article" date="2018" name="Nat. Ecol. Evol.">
        <title>Pezizomycetes genomes reveal the molecular basis of ectomycorrhizal truffle lifestyle.</title>
        <authorList>
            <person name="Murat C."/>
            <person name="Payen T."/>
            <person name="Noel B."/>
            <person name="Kuo A."/>
            <person name="Morin E."/>
            <person name="Chen J."/>
            <person name="Kohler A."/>
            <person name="Krizsan K."/>
            <person name="Balestrini R."/>
            <person name="Da Silva C."/>
            <person name="Montanini B."/>
            <person name="Hainaut M."/>
            <person name="Levati E."/>
            <person name="Barry K.W."/>
            <person name="Belfiori B."/>
            <person name="Cichocki N."/>
            <person name="Clum A."/>
            <person name="Dockter R.B."/>
            <person name="Fauchery L."/>
            <person name="Guy J."/>
            <person name="Iotti M."/>
            <person name="Le Tacon F."/>
            <person name="Lindquist E.A."/>
            <person name="Lipzen A."/>
            <person name="Malagnac F."/>
            <person name="Mello A."/>
            <person name="Molinier V."/>
            <person name="Miyauchi S."/>
            <person name="Poulain J."/>
            <person name="Riccioni C."/>
            <person name="Rubini A."/>
            <person name="Sitrit Y."/>
            <person name="Splivallo R."/>
            <person name="Traeger S."/>
            <person name="Wang M."/>
            <person name="Zifcakova L."/>
            <person name="Wipf D."/>
            <person name="Zambonelli A."/>
            <person name="Paolocci F."/>
            <person name="Nowrousian M."/>
            <person name="Ottonello S."/>
            <person name="Baldrian P."/>
            <person name="Spatafora J.W."/>
            <person name="Henrissat B."/>
            <person name="Nagy L.G."/>
            <person name="Aury J.M."/>
            <person name="Wincker P."/>
            <person name="Grigoriev I.V."/>
            <person name="Bonfante P."/>
            <person name="Martin F.M."/>
        </authorList>
    </citation>
    <scope>NUCLEOTIDE SEQUENCE [LARGE SCALE GENOMIC DNA]</scope>
    <source>
        <strain evidence="2 3">120613-1</strain>
    </source>
</reference>
<protein>
    <submittedName>
        <fullName evidence="2">Uncharacterized protein</fullName>
    </submittedName>
</protein>
<evidence type="ECO:0000313" key="2">
    <source>
        <dbReference type="EMBL" id="RPA98912.1"/>
    </source>
</evidence>
<sequence length="93" mass="9932">MFTGFGHSSPAFRKHCCIQPRGRNSHRIAGTSENPAGCLAADPTAKSADPVAIRADPAAKPPDPTEIPAAKPARTLEHRERDSQIKIVFSSSQ</sequence>
<accession>A0A3N4JKW9</accession>
<proteinExistence type="predicted"/>
<dbReference type="Proteomes" id="UP000276215">
    <property type="component" value="Unassembled WGS sequence"/>
</dbReference>
<feature type="region of interest" description="Disordered" evidence="1">
    <location>
        <begin position="54"/>
        <end position="93"/>
    </location>
</feature>
<name>A0A3N4JKW9_9PEZI</name>
<gene>
    <name evidence="2" type="ORF">L873DRAFT_996118</name>
</gene>
<keyword evidence="3" id="KW-1185">Reference proteome</keyword>